<protein>
    <submittedName>
        <fullName evidence="2">Uncharacterized protein</fullName>
    </submittedName>
</protein>
<keyword evidence="1" id="KW-0472">Membrane</keyword>
<keyword evidence="3" id="KW-1185">Reference proteome</keyword>
<evidence type="ECO:0000256" key="1">
    <source>
        <dbReference type="SAM" id="Phobius"/>
    </source>
</evidence>
<proteinExistence type="predicted"/>
<reference evidence="3" key="1">
    <citation type="journal article" date="2019" name="Int. J. Syst. Evol. Microbiol.">
        <title>The Global Catalogue of Microorganisms (GCM) 10K type strain sequencing project: providing services to taxonomists for standard genome sequencing and annotation.</title>
        <authorList>
            <consortium name="The Broad Institute Genomics Platform"/>
            <consortium name="The Broad Institute Genome Sequencing Center for Infectious Disease"/>
            <person name="Wu L."/>
            <person name="Ma J."/>
        </authorList>
    </citation>
    <scope>NUCLEOTIDE SEQUENCE [LARGE SCALE GENOMIC DNA]</scope>
    <source>
        <strain evidence="3">CCM 7480</strain>
    </source>
</reference>
<gene>
    <name evidence="2" type="ORF">ACFOPH_21730</name>
</gene>
<keyword evidence="1" id="KW-0812">Transmembrane</keyword>
<organism evidence="2 3">
    <name type="scientific">Massilia haematophila</name>
    <dbReference type="NCBI Taxonomy" id="457923"/>
    <lineage>
        <taxon>Bacteria</taxon>
        <taxon>Pseudomonadati</taxon>
        <taxon>Pseudomonadota</taxon>
        <taxon>Betaproteobacteria</taxon>
        <taxon>Burkholderiales</taxon>
        <taxon>Oxalobacteraceae</taxon>
        <taxon>Telluria group</taxon>
        <taxon>Massilia</taxon>
    </lineage>
</organism>
<name>A0ABV7PRI9_9BURK</name>
<dbReference type="Proteomes" id="UP001595665">
    <property type="component" value="Unassembled WGS sequence"/>
</dbReference>
<dbReference type="RefSeq" id="WP_379737205.1">
    <property type="nucleotide sequence ID" value="NZ_JBHRVV010000001.1"/>
</dbReference>
<comment type="caution">
    <text evidence="2">The sequence shown here is derived from an EMBL/GenBank/DDBJ whole genome shotgun (WGS) entry which is preliminary data.</text>
</comment>
<accession>A0ABV7PRI9</accession>
<evidence type="ECO:0000313" key="3">
    <source>
        <dbReference type="Proteomes" id="UP001595665"/>
    </source>
</evidence>
<feature type="transmembrane region" description="Helical" evidence="1">
    <location>
        <begin position="6"/>
        <end position="28"/>
    </location>
</feature>
<evidence type="ECO:0000313" key="2">
    <source>
        <dbReference type="EMBL" id="MFC3460843.1"/>
    </source>
</evidence>
<dbReference type="EMBL" id="JBHRVV010000001">
    <property type="protein sequence ID" value="MFC3460843.1"/>
    <property type="molecule type" value="Genomic_DNA"/>
</dbReference>
<keyword evidence="1" id="KW-1133">Transmembrane helix</keyword>
<sequence>MVSGEVLQVVGKAAGIGGLALGVFLLIFRDIIRRNIFPKLSPTHAYRLITL</sequence>